<organism evidence="2 3">
    <name type="scientific">Marinibaculum pumilum</name>
    <dbReference type="NCBI Taxonomy" id="1766165"/>
    <lineage>
        <taxon>Bacteria</taxon>
        <taxon>Pseudomonadati</taxon>
        <taxon>Pseudomonadota</taxon>
        <taxon>Alphaproteobacteria</taxon>
        <taxon>Rhodospirillales</taxon>
        <taxon>Rhodospirillaceae</taxon>
        <taxon>Marinibaculum</taxon>
    </lineage>
</organism>
<feature type="chain" id="PRO_5047066969" description="PRC-barrel domain containing protein" evidence="1">
    <location>
        <begin position="26"/>
        <end position="194"/>
    </location>
</feature>
<dbReference type="SUPFAM" id="SSF50346">
    <property type="entry name" value="PRC-barrel domain"/>
    <property type="match status" value="1"/>
</dbReference>
<comment type="caution">
    <text evidence="2">The sequence shown here is derived from an EMBL/GenBank/DDBJ whole genome shotgun (WGS) entry which is preliminary data.</text>
</comment>
<proteinExistence type="predicted"/>
<dbReference type="RefSeq" id="WP_379899924.1">
    <property type="nucleotide sequence ID" value="NZ_JBHRTR010000024.1"/>
</dbReference>
<feature type="signal peptide" evidence="1">
    <location>
        <begin position="1"/>
        <end position="25"/>
    </location>
</feature>
<evidence type="ECO:0000313" key="3">
    <source>
        <dbReference type="Proteomes" id="UP001595528"/>
    </source>
</evidence>
<dbReference type="Proteomes" id="UP001595528">
    <property type="component" value="Unassembled WGS sequence"/>
</dbReference>
<keyword evidence="3" id="KW-1185">Reference proteome</keyword>
<dbReference type="EMBL" id="JBHRTR010000024">
    <property type="protein sequence ID" value="MFC3227615.1"/>
    <property type="molecule type" value="Genomic_DNA"/>
</dbReference>
<accession>A0ABV7KZ57</accession>
<protein>
    <recommendedName>
        <fullName evidence="4">PRC-barrel domain containing protein</fullName>
    </recommendedName>
</protein>
<gene>
    <name evidence="2" type="ORF">ACFOGJ_10255</name>
</gene>
<evidence type="ECO:0000313" key="2">
    <source>
        <dbReference type="EMBL" id="MFC3227615.1"/>
    </source>
</evidence>
<dbReference type="InterPro" id="IPR011033">
    <property type="entry name" value="PRC_barrel-like_sf"/>
</dbReference>
<evidence type="ECO:0000256" key="1">
    <source>
        <dbReference type="SAM" id="SignalP"/>
    </source>
</evidence>
<keyword evidence="1" id="KW-0732">Signal</keyword>
<reference evidence="3" key="1">
    <citation type="journal article" date="2019" name="Int. J. Syst. Evol. Microbiol.">
        <title>The Global Catalogue of Microorganisms (GCM) 10K type strain sequencing project: providing services to taxonomists for standard genome sequencing and annotation.</title>
        <authorList>
            <consortium name="The Broad Institute Genomics Platform"/>
            <consortium name="The Broad Institute Genome Sequencing Center for Infectious Disease"/>
            <person name="Wu L."/>
            <person name="Ma J."/>
        </authorList>
    </citation>
    <scope>NUCLEOTIDE SEQUENCE [LARGE SCALE GENOMIC DNA]</scope>
    <source>
        <strain evidence="3">KCTC 42964</strain>
    </source>
</reference>
<evidence type="ECO:0008006" key="4">
    <source>
        <dbReference type="Google" id="ProtNLM"/>
    </source>
</evidence>
<sequence length="194" mass="21087">MTRNLLKTTALGLVMSAGLATGAIAANEGPDPTMNNTHAAVKMDHHNDTAITIESLMNDRVMAAGEEELGRIINVYQADETADPYIIVDRGMSYDPAVRYVPIRHDSIARADADNNAIYVTTTRTQFDTAPAYSAESVNADLDAWPDRVDEFWQDKYANDRGVNVTVSEAVNVRPNDLSTQAPGYRTPGATPSN</sequence>
<name>A0ABV7KZ57_9PROT</name>